<name>A0A3R9QQT7_9CREN</name>
<organism evidence="1 2">
    <name type="scientific">Candidatus Korarchaeum cryptofilum</name>
    <dbReference type="NCBI Taxonomy" id="498846"/>
    <lineage>
        <taxon>Archaea</taxon>
        <taxon>Thermoproteota</taxon>
        <taxon>Candidatus Korarchaeia</taxon>
        <taxon>Candidatus Korarchaeales</taxon>
        <taxon>Candidatus Korarchaeaceae</taxon>
        <taxon>Candidatus Korarchaeum</taxon>
    </lineage>
</organism>
<dbReference type="Proteomes" id="UP000278149">
    <property type="component" value="Unassembled WGS sequence"/>
</dbReference>
<evidence type="ECO:0000313" key="2">
    <source>
        <dbReference type="Proteomes" id="UP000278149"/>
    </source>
</evidence>
<comment type="caution">
    <text evidence="1">The sequence shown here is derived from an EMBL/GenBank/DDBJ whole genome shotgun (WGS) entry which is preliminary data.</text>
</comment>
<protein>
    <submittedName>
        <fullName evidence="1">Uncharacterized protein</fullName>
    </submittedName>
</protein>
<sequence length="191" mass="20821">MLPEVIDLLCIPVLMNEVPLKGVSDDEAAKIASRVRRTIPVLSGVKVVIIPVLYYLTDILSRMTLDEITVNSASMIELMERKGLSSEIYVFNPYSSNGIIPVPSRFGGSAGGVNWAVIPIVVLGNNYIDPAAYELDDEDLDIALDDLENVLSEIYGASMLKVFPPTLIEDLMDLIDSVEVYQGNDLETSAG</sequence>
<dbReference type="AlphaFoldDB" id="A0A3R9QQT7"/>
<reference evidence="1 2" key="1">
    <citation type="submission" date="2018-10" db="EMBL/GenBank/DDBJ databases">
        <title>Co-occurring genomic capacity for anaerobic methane metabolism and dissimilatory sulfite reduction discovered in the Korarchaeota.</title>
        <authorList>
            <person name="Mckay L.J."/>
            <person name="Dlakic M."/>
            <person name="Fields M.W."/>
            <person name="Delmont T.O."/>
            <person name="Eren A.M."/>
            <person name="Jay Z.J."/>
            <person name="Klingelsmith K.B."/>
            <person name="Rusch D.B."/>
            <person name="Inskeep W.P."/>
        </authorList>
    </citation>
    <scope>NUCLEOTIDE SEQUENCE [LARGE SCALE GENOMIC DNA]</scope>
    <source>
        <strain evidence="1 2">WS</strain>
    </source>
</reference>
<proteinExistence type="predicted"/>
<gene>
    <name evidence="1" type="ORF">D9Q81_09105</name>
</gene>
<dbReference type="RefSeq" id="WP_125742952.1">
    <property type="nucleotide sequence ID" value="NZ_RCOR01000049.1"/>
</dbReference>
<evidence type="ECO:0000313" key="1">
    <source>
        <dbReference type="EMBL" id="RSN67167.1"/>
    </source>
</evidence>
<accession>A0A3R9QQT7</accession>
<dbReference type="EMBL" id="RCOR01000049">
    <property type="protein sequence ID" value="RSN67167.1"/>
    <property type="molecule type" value="Genomic_DNA"/>
</dbReference>